<dbReference type="Proteomes" id="UP001145114">
    <property type="component" value="Unassembled WGS sequence"/>
</dbReference>
<dbReference type="EMBL" id="JAMZIH010005802">
    <property type="protein sequence ID" value="KAJ1674633.1"/>
    <property type="molecule type" value="Genomic_DNA"/>
</dbReference>
<evidence type="ECO:0000313" key="1">
    <source>
        <dbReference type="EMBL" id="KAJ1674633.1"/>
    </source>
</evidence>
<reference evidence="1" key="1">
    <citation type="submission" date="2022-06" db="EMBL/GenBank/DDBJ databases">
        <title>Phylogenomic reconstructions and comparative analyses of Kickxellomycotina fungi.</title>
        <authorList>
            <person name="Reynolds N.K."/>
            <person name="Stajich J.E."/>
            <person name="Barry K."/>
            <person name="Grigoriev I.V."/>
            <person name="Crous P."/>
            <person name="Smith M.E."/>
        </authorList>
    </citation>
    <scope>NUCLEOTIDE SEQUENCE</scope>
    <source>
        <strain evidence="1">RSA 2271</strain>
    </source>
</reference>
<keyword evidence="2" id="KW-1185">Reference proteome</keyword>
<organism evidence="1 2">
    <name type="scientific">Spiromyces aspiralis</name>
    <dbReference type="NCBI Taxonomy" id="68401"/>
    <lineage>
        <taxon>Eukaryota</taxon>
        <taxon>Fungi</taxon>
        <taxon>Fungi incertae sedis</taxon>
        <taxon>Zoopagomycota</taxon>
        <taxon>Kickxellomycotina</taxon>
        <taxon>Kickxellomycetes</taxon>
        <taxon>Kickxellales</taxon>
        <taxon>Kickxellaceae</taxon>
        <taxon>Spiromyces</taxon>
    </lineage>
</organism>
<keyword evidence="1" id="KW-0808">Transferase</keyword>
<sequence length="780" mass="88754">MQGTRTMPNTQQQRMPLFSETDYNNGSNDDLPDSTGDINPSNPQEGDQTAPQTRRIFDAYPVEDKRPATMTKASQAWCACDVDGVVSAVLLTVSAFTRLYKIGERDQVTWDETHFGKFGTYYIRRRFYHDVHPPLAKMIVALAEILSGHDGSFNYKLGKEYTETVNYVFQRSFVAMFGIALVPLAYLTCLSLGMSRQVAVLGALFVLLDNALCVISRFILLDPPLLFFTALVLHAFTKFRQLRDAPFTGKWWMWLLLTGVSLGAVLSSKWVGLFCVALVGVQSAEDVFAEFSRQDLTWRRYACHWVARLTAFLGIPLAIYLACFALHFTILDETGTGDSKMPSAFQTRIWRNVVAKQPKSLAYGSRLTLKSHAVGIGVMSAQVVPDVDYQNRTEIVMYRFKNQTNHLTIVRANEAANTAATEDPPQYVGAHDTFRLMTAANNLTLGVNRTYWSPVMPNAWRVSLRPANEAGAGNMWKFEVVRQLEGGPYDAVNSVSTEFMIRHAETSCLLYATGDHVERAGDDLTEVACVQDKGQKRTTGYVWNIEQIIDERLRSVSRKSVPTSFLHNVIRLNREMARTNNELTVDVDHYKDVESDPWSWPFLVYPMRLTSWSDISVKYYEIGNPLLWWSTAALCLVVWPAKVLVYFVGYRRGRSDWPPYGEFLTYLDGSKLLWMGWALHYLPFFLMGRVTYIHHYLPALYFALLLLAYELDWYLRPKPTPESGAYVRRWAVVAAIGVAVTAVYAYFAPFTYGLYGPAESMKGRQWMPTWNIYKDRYPIK</sequence>
<keyword evidence="1" id="KW-0328">Glycosyltransferase</keyword>
<protein>
    <submittedName>
        <fullName evidence="1">Protein O-mannosyltransferase 2</fullName>
        <ecNumber evidence="1">2.4.1.109</ecNumber>
    </submittedName>
</protein>
<evidence type="ECO:0000313" key="2">
    <source>
        <dbReference type="Proteomes" id="UP001145114"/>
    </source>
</evidence>
<dbReference type="EC" id="2.4.1.109" evidence="1"/>
<accession>A0ACC1HHN8</accession>
<comment type="caution">
    <text evidence="1">The sequence shown here is derived from an EMBL/GenBank/DDBJ whole genome shotgun (WGS) entry which is preliminary data.</text>
</comment>
<name>A0ACC1HHN8_9FUNG</name>
<gene>
    <name evidence="1" type="primary">PMT2_2</name>
    <name evidence="1" type="ORF">EV182_002876</name>
</gene>
<proteinExistence type="predicted"/>